<reference evidence="2" key="1">
    <citation type="journal article" date="2023" name="Mol. Phylogenet. Evol.">
        <title>Genome-scale phylogeny and comparative genomics of the fungal order Sordariales.</title>
        <authorList>
            <person name="Hensen N."/>
            <person name="Bonometti L."/>
            <person name="Westerberg I."/>
            <person name="Brannstrom I.O."/>
            <person name="Guillou S."/>
            <person name="Cros-Aarteil S."/>
            <person name="Calhoun S."/>
            <person name="Haridas S."/>
            <person name="Kuo A."/>
            <person name="Mondo S."/>
            <person name="Pangilinan J."/>
            <person name="Riley R."/>
            <person name="LaButti K."/>
            <person name="Andreopoulos B."/>
            <person name="Lipzen A."/>
            <person name="Chen C."/>
            <person name="Yan M."/>
            <person name="Daum C."/>
            <person name="Ng V."/>
            <person name="Clum A."/>
            <person name="Steindorff A."/>
            <person name="Ohm R.A."/>
            <person name="Martin F."/>
            <person name="Silar P."/>
            <person name="Natvig D.O."/>
            <person name="Lalanne C."/>
            <person name="Gautier V."/>
            <person name="Ament-Velasquez S.L."/>
            <person name="Kruys A."/>
            <person name="Hutchinson M.I."/>
            <person name="Powell A.J."/>
            <person name="Barry K."/>
            <person name="Miller A.N."/>
            <person name="Grigoriev I.V."/>
            <person name="Debuchy R."/>
            <person name="Gladieux P."/>
            <person name="Hiltunen Thoren M."/>
            <person name="Johannesson H."/>
        </authorList>
    </citation>
    <scope>NUCLEOTIDE SEQUENCE</scope>
    <source>
        <strain evidence="2">CBS 103.79</strain>
    </source>
</reference>
<dbReference type="PANTHER" id="PTHR24148">
    <property type="entry name" value="ANKYRIN REPEAT DOMAIN-CONTAINING PROTEIN 39 HOMOLOG-RELATED"/>
    <property type="match status" value="1"/>
</dbReference>
<evidence type="ECO:0000313" key="2">
    <source>
        <dbReference type="EMBL" id="KAK3897992.1"/>
    </source>
</evidence>
<dbReference type="AlphaFoldDB" id="A0AAN6RNV8"/>
<sequence>MVLDPGEPWLDQAVMNEAKRTLNPHYLRDLERRERDRGYKVRPLCIIEEWKDNIPARDTNMRNEDINGVQALEDVVLDCWSQLDPGLGMEYPSEHWFWDGEGCTSRRIDRFRLLTLAPKNQTSDHLHYELLDHALDDARPYEALSYVWGSPDQSRALWCDGRTIPINQALYQALLHIQDVSLPRVLWIDHICINQSDLGERSKQVQMMRDIYARAARVLSWLGPDEANQAIQAKELIAQMALAMLMSPGPLERATPPCFLTDEQLAGVGLPLRSSAGWEAVESLLQNEYFQRIWILQEMKSGTDVLLMWGNTQIQWQDVCFAWGCATHKDRIFALIGLIDDPEPLRPDYTMTLGQTYATAFKHIIGSSQRLAALAYVWLRDLNRTDGTPTWAPKWDDLAARLDVPPHTLADLGRHAASGASHARWQEFEDWSILSLEGLVQDNVKAVDTARNTGVLDAEWDFLIESFQLALENTSDEATSATGFIKHCICTITSGHVLAGSRPRSRSS</sequence>
<dbReference type="Pfam" id="PF06985">
    <property type="entry name" value="HET"/>
    <property type="match status" value="1"/>
</dbReference>
<gene>
    <name evidence="2" type="ORF">C8A05DRAFT_38425</name>
</gene>
<protein>
    <submittedName>
        <fullName evidence="2">Heterokaryon incompatibility protein-domain-containing protein</fullName>
    </submittedName>
</protein>
<dbReference type="InterPro" id="IPR010730">
    <property type="entry name" value="HET"/>
</dbReference>
<keyword evidence="3" id="KW-1185">Reference proteome</keyword>
<proteinExistence type="predicted"/>
<dbReference type="InterPro" id="IPR052895">
    <property type="entry name" value="HetReg/Transcr_Mod"/>
</dbReference>
<comment type="caution">
    <text evidence="2">The sequence shown here is derived from an EMBL/GenBank/DDBJ whole genome shotgun (WGS) entry which is preliminary data.</text>
</comment>
<evidence type="ECO:0000259" key="1">
    <source>
        <dbReference type="Pfam" id="PF06985"/>
    </source>
</evidence>
<dbReference type="Proteomes" id="UP001303889">
    <property type="component" value="Unassembled WGS sequence"/>
</dbReference>
<reference evidence="2" key="2">
    <citation type="submission" date="2023-05" db="EMBL/GenBank/DDBJ databases">
        <authorList>
            <consortium name="Lawrence Berkeley National Laboratory"/>
            <person name="Steindorff A."/>
            <person name="Hensen N."/>
            <person name="Bonometti L."/>
            <person name="Westerberg I."/>
            <person name="Brannstrom I.O."/>
            <person name="Guillou S."/>
            <person name="Cros-Aarteil S."/>
            <person name="Calhoun S."/>
            <person name="Haridas S."/>
            <person name="Kuo A."/>
            <person name="Mondo S."/>
            <person name="Pangilinan J."/>
            <person name="Riley R."/>
            <person name="Labutti K."/>
            <person name="Andreopoulos B."/>
            <person name="Lipzen A."/>
            <person name="Chen C."/>
            <person name="Yanf M."/>
            <person name="Daum C."/>
            <person name="Ng V."/>
            <person name="Clum A."/>
            <person name="Ohm R."/>
            <person name="Martin F."/>
            <person name="Silar P."/>
            <person name="Natvig D."/>
            <person name="Lalanne C."/>
            <person name="Gautier V."/>
            <person name="Ament-Velasquez S.L."/>
            <person name="Kruys A."/>
            <person name="Hutchinson M.I."/>
            <person name="Powell A.J."/>
            <person name="Barry K."/>
            <person name="Miller A.N."/>
            <person name="Grigoriev I.V."/>
            <person name="Debuchy R."/>
            <person name="Gladieux P."/>
            <person name="Thoren M.H."/>
            <person name="Johannesson H."/>
        </authorList>
    </citation>
    <scope>NUCLEOTIDE SEQUENCE</scope>
    <source>
        <strain evidence="2">CBS 103.79</strain>
    </source>
</reference>
<accession>A0AAN6RNV8</accession>
<feature type="domain" description="Heterokaryon incompatibility" evidence="1">
    <location>
        <begin position="141"/>
        <end position="298"/>
    </location>
</feature>
<name>A0AAN6RNV8_9PEZI</name>
<dbReference type="PANTHER" id="PTHR24148:SF78">
    <property type="entry name" value="HETEROKARYON INCOMPATIBILITY DOMAIN-CONTAINING PROTEIN"/>
    <property type="match status" value="1"/>
</dbReference>
<organism evidence="2 3">
    <name type="scientific">Staphylotrichum tortipilum</name>
    <dbReference type="NCBI Taxonomy" id="2831512"/>
    <lineage>
        <taxon>Eukaryota</taxon>
        <taxon>Fungi</taxon>
        <taxon>Dikarya</taxon>
        <taxon>Ascomycota</taxon>
        <taxon>Pezizomycotina</taxon>
        <taxon>Sordariomycetes</taxon>
        <taxon>Sordariomycetidae</taxon>
        <taxon>Sordariales</taxon>
        <taxon>Chaetomiaceae</taxon>
        <taxon>Staphylotrichum</taxon>
    </lineage>
</organism>
<dbReference type="EMBL" id="MU856024">
    <property type="protein sequence ID" value="KAK3897992.1"/>
    <property type="molecule type" value="Genomic_DNA"/>
</dbReference>
<evidence type="ECO:0000313" key="3">
    <source>
        <dbReference type="Proteomes" id="UP001303889"/>
    </source>
</evidence>